<evidence type="ECO:0000313" key="4">
    <source>
        <dbReference type="Proteomes" id="UP001219862"/>
    </source>
</evidence>
<feature type="domain" description="HupH hydrogenase expression protein C-terminal" evidence="2">
    <location>
        <begin position="181"/>
        <end position="298"/>
    </location>
</feature>
<proteinExistence type="inferred from homology"/>
<feature type="domain" description="HupH hydrogenase expression protein C-terminal" evidence="2">
    <location>
        <begin position="60"/>
        <end position="156"/>
    </location>
</feature>
<dbReference type="EMBL" id="JAQQXS010000011">
    <property type="protein sequence ID" value="MDC8786142.1"/>
    <property type="molecule type" value="Genomic_DNA"/>
</dbReference>
<evidence type="ECO:0000256" key="1">
    <source>
        <dbReference type="ARBA" id="ARBA00010832"/>
    </source>
</evidence>
<evidence type="ECO:0000259" key="2">
    <source>
        <dbReference type="Pfam" id="PF04809"/>
    </source>
</evidence>
<accession>A0ABT5KWI1</accession>
<dbReference type="Proteomes" id="UP001219862">
    <property type="component" value="Unassembled WGS sequence"/>
</dbReference>
<comment type="similarity">
    <text evidence="1">Belongs to the HupH/HyaF family.</text>
</comment>
<comment type="caution">
    <text evidence="3">The sequence shown here is derived from an EMBL/GenBank/DDBJ whole genome shotgun (WGS) entry which is preliminary data.</text>
</comment>
<protein>
    <submittedName>
        <fullName evidence="3">Hydrogenase expression/formation protein</fullName>
    </submittedName>
</protein>
<dbReference type="Pfam" id="PF04809">
    <property type="entry name" value="HupH_C"/>
    <property type="match status" value="2"/>
</dbReference>
<dbReference type="Gene3D" id="3.30.1370.140">
    <property type="entry name" value="HupH hydrogenase expression protein, C-terminal domain"/>
    <property type="match status" value="2"/>
</dbReference>
<keyword evidence="4" id="KW-1185">Reference proteome</keyword>
<sequence length="302" mass="33287">MKSNEFPIPVISIGVGPGSQPEDEQLAYLPMPQGMETFRQPLLPEPEEMVSREQAHLALRETLAQLKLTLADGINRRVNLMGMAKSDLLLINQVLGEGEVSVLLKGNALVDSAEGESELRVQESVFAGIWRVIQTQGGKVVSDHLEVGAVPAAIRLTALQDHWSEAQREAARWRGGLPPNVQNAPSLLVEIEDQWCHWQTGQGAHMINLTLLPMSVEDIGFLDHHLGTGRVLILSRGYGNCRITNTCTPNTWRVVYYNSQDLVILNTVEICDVPEVALAAPEDLSDSLERLTDVLHWVEQAG</sequence>
<reference evidence="3 4" key="1">
    <citation type="submission" date="2022-10" db="EMBL/GenBank/DDBJ databases">
        <title>paucibacter sp. hw8 Genome sequencing.</title>
        <authorList>
            <person name="Park S."/>
        </authorList>
    </citation>
    <scope>NUCLEOTIDE SEQUENCE [LARGE SCALE GENOMIC DNA]</scope>
    <source>
        <strain evidence="4">hw8</strain>
    </source>
</reference>
<gene>
    <name evidence="3" type="ORF">PRZ01_13160</name>
</gene>
<evidence type="ECO:0000313" key="3">
    <source>
        <dbReference type="EMBL" id="MDC8786142.1"/>
    </source>
</evidence>
<dbReference type="InterPro" id="IPR006894">
    <property type="entry name" value="HupH_Hydgase_express_prot_C"/>
</dbReference>
<dbReference type="InterPro" id="IPR038527">
    <property type="entry name" value="HupH_C_sf"/>
</dbReference>
<organism evidence="3 4">
    <name type="scientific">Roseateles koreensis</name>
    <dbReference type="NCBI Taxonomy" id="2987526"/>
    <lineage>
        <taxon>Bacteria</taxon>
        <taxon>Pseudomonadati</taxon>
        <taxon>Pseudomonadota</taxon>
        <taxon>Betaproteobacteria</taxon>
        <taxon>Burkholderiales</taxon>
        <taxon>Sphaerotilaceae</taxon>
        <taxon>Roseateles</taxon>
    </lineage>
</organism>
<name>A0ABT5KWI1_9BURK</name>